<gene>
    <name evidence="4" type="ORF">ENW73_06610</name>
</gene>
<accession>A0A7C6EDC0</accession>
<evidence type="ECO:0000256" key="1">
    <source>
        <dbReference type="ARBA" id="ARBA00022441"/>
    </source>
</evidence>
<protein>
    <recommendedName>
        <fullName evidence="5">T9SS type A sorting domain-containing protein</fullName>
    </recommendedName>
</protein>
<dbReference type="PANTHER" id="PTHR24412:SF499">
    <property type="entry name" value="KELCH REPEAT AND BTB DOMAIN-CONTAINING PROTEIN 8-LIKE ISOFORM X1"/>
    <property type="match status" value="1"/>
</dbReference>
<dbReference type="AlphaFoldDB" id="A0A7C6EDC0"/>
<dbReference type="SUPFAM" id="SSF117281">
    <property type="entry name" value="Kelch motif"/>
    <property type="match status" value="1"/>
</dbReference>
<organism evidence="4">
    <name type="scientific">candidate division WOR-3 bacterium</name>
    <dbReference type="NCBI Taxonomy" id="2052148"/>
    <lineage>
        <taxon>Bacteria</taxon>
        <taxon>Bacteria division WOR-3</taxon>
    </lineage>
</organism>
<proteinExistence type="predicted"/>
<evidence type="ECO:0000256" key="2">
    <source>
        <dbReference type="ARBA" id="ARBA00022737"/>
    </source>
</evidence>
<keyword evidence="1" id="KW-0880">Kelch repeat</keyword>
<keyword evidence="3" id="KW-0732">Signal</keyword>
<name>A0A7C6EDC0_UNCW3</name>
<dbReference type="EMBL" id="DTLI01000157">
    <property type="protein sequence ID" value="HHS52519.1"/>
    <property type="molecule type" value="Genomic_DNA"/>
</dbReference>
<dbReference type="Gene3D" id="2.60.40.10">
    <property type="entry name" value="Immunoglobulins"/>
    <property type="match status" value="1"/>
</dbReference>
<sequence length="913" mass="102031">MMKRFFLVSAFLCLFVSSAFAEHKIYGLTFMGSPWDLSTNEMWNVQCWFDSLLKNHRFDTIGYRLDTVINLWDNARQRGPENPQYLPRYRRPFVTDTASVAKWNTYTAWLATRMDSTDLLFVMLGGHGNYSQSTNRCRVDAYGTPQDLYDTTVARALNAIPCKLRVIYIWSSFAFGNGWHPDSSGFGTVLALGSSVPDSIKNKTIFYSHAGPAPAWLSVVSDNRRVSGGPSYPGFENPIYGVNTYGWIEGLFPFQTVFDGGIEPSYYSGDSIQPGLYKDSIDLNVDNRLSAYEDSVWIHTWSSQLGWSSCPSVDLGRKAKRVCLWPYIGFIDSLDALPTAIFLPDTVDSGASITPLVRVKNLGFVSSNIPTRLRIGATYNQLRTKIIGPNQEDTLYFPNWAANQSGWITVRCSTELIGDEKPQNNLLRDSIYVPPLPIYDVGVTQIFLPDTADFGDTLYPQAIVKNFGNQTVSFPTVFRIGSVYSDTVFVNNLNPGNSQSLTFDQWPAESGTYLVKCSTALIGDQDSSNDAQLKTLFVRPPSGIPENWTQLADLVLPKKIKAGASLTYDGGQFIYATTGNNTRKFLTYDLLNQKWFERESVPLGSENRKIKGGSAICWYNGKVWLIKGRSNAFYSYDPVNNAWQSELSIPGDKKLKDGSALTTDGNWLYLVKGGTQEFYKFSPDSGWIALETIPRGSENKKVKKGGSLAYLDGYVWAFKGNTYTFWKYSLVNRTWLRDSSIPLSPSNKPKVKDGGALTVLDGKIYAFKGGNTQDFYEYTANGWVVRETIPKGLSGKKVKSGGALCAALGKIYAFKGNNTDEFWCYTPGNPSFWSFVGKPQEQTVSQFPIPNSQFPKATVMTLVQFKKVVSNSQYQIYDCTGRGISLNRVTGGIYFYRLKANNEKPLTKLVLIQ</sequence>
<feature type="chain" id="PRO_5027990277" description="T9SS type A sorting domain-containing protein" evidence="3">
    <location>
        <begin position="22"/>
        <end position="913"/>
    </location>
</feature>
<dbReference type="Gene3D" id="2.120.10.80">
    <property type="entry name" value="Kelch-type beta propeller"/>
    <property type="match status" value="1"/>
</dbReference>
<dbReference type="InterPro" id="IPR013783">
    <property type="entry name" value="Ig-like_fold"/>
</dbReference>
<dbReference type="PANTHER" id="PTHR24412">
    <property type="entry name" value="KELCH PROTEIN"/>
    <property type="match status" value="1"/>
</dbReference>
<dbReference type="InterPro" id="IPR015915">
    <property type="entry name" value="Kelch-typ_b-propeller"/>
</dbReference>
<feature type="signal peptide" evidence="3">
    <location>
        <begin position="1"/>
        <end position="21"/>
    </location>
</feature>
<evidence type="ECO:0000313" key="4">
    <source>
        <dbReference type="EMBL" id="HHS52519.1"/>
    </source>
</evidence>
<reference evidence="4" key="1">
    <citation type="journal article" date="2020" name="mSystems">
        <title>Genome- and Community-Level Interaction Insights into Carbon Utilization and Element Cycling Functions of Hydrothermarchaeota in Hydrothermal Sediment.</title>
        <authorList>
            <person name="Zhou Z."/>
            <person name="Liu Y."/>
            <person name="Xu W."/>
            <person name="Pan J."/>
            <person name="Luo Z.H."/>
            <person name="Li M."/>
        </authorList>
    </citation>
    <scope>NUCLEOTIDE SEQUENCE [LARGE SCALE GENOMIC DNA]</scope>
    <source>
        <strain evidence="4">SpSt-876</strain>
    </source>
</reference>
<keyword evidence="2" id="KW-0677">Repeat</keyword>
<evidence type="ECO:0008006" key="5">
    <source>
        <dbReference type="Google" id="ProtNLM"/>
    </source>
</evidence>
<evidence type="ECO:0000256" key="3">
    <source>
        <dbReference type="SAM" id="SignalP"/>
    </source>
</evidence>
<comment type="caution">
    <text evidence="4">The sequence shown here is derived from an EMBL/GenBank/DDBJ whole genome shotgun (WGS) entry which is preliminary data.</text>
</comment>